<proteinExistence type="predicted"/>
<evidence type="ECO:0000313" key="1">
    <source>
        <dbReference type="EMBL" id="KAJ3559273.1"/>
    </source>
</evidence>
<comment type="caution">
    <text evidence="1">The sequence shown here is derived from an EMBL/GenBank/DDBJ whole genome shotgun (WGS) entry which is preliminary data.</text>
</comment>
<evidence type="ECO:0000313" key="2">
    <source>
        <dbReference type="Proteomes" id="UP001148662"/>
    </source>
</evidence>
<keyword evidence="2" id="KW-1185">Reference proteome</keyword>
<reference evidence="1" key="1">
    <citation type="submission" date="2022-07" db="EMBL/GenBank/DDBJ databases">
        <title>Genome Sequence of Phlebia brevispora.</title>
        <authorList>
            <person name="Buettner E."/>
        </authorList>
    </citation>
    <scope>NUCLEOTIDE SEQUENCE</scope>
    <source>
        <strain evidence="1">MPL23</strain>
    </source>
</reference>
<gene>
    <name evidence="1" type="ORF">NM688_g440</name>
</gene>
<name>A0ACC1TEC7_9APHY</name>
<accession>A0ACC1TEC7</accession>
<protein>
    <submittedName>
        <fullName evidence="1">Uncharacterized protein</fullName>
    </submittedName>
</protein>
<sequence>MSSSGGPTNATQAKDRNYMQLGHCLARLSRAVGQTADLCELLKVNLDSMKVLSATHAAQFMTIASQYNTDAQEDEEESGTSESDEKEKGADSR</sequence>
<dbReference type="Proteomes" id="UP001148662">
    <property type="component" value="Unassembled WGS sequence"/>
</dbReference>
<dbReference type="EMBL" id="JANHOG010000035">
    <property type="protein sequence ID" value="KAJ3559273.1"/>
    <property type="molecule type" value="Genomic_DNA"/>
</dbReference>
<organism evidence="1 2">
    <name type="scientific">Phlebia brevispora</name>
    <dbReference type="NCBI Taxonomy" id="194682"/>
    <lineage>
        <taxon>Eukaryota</taxon>
        <taxon>Fungi</taxon>
        <taxon>Dikarya</taxon>
        <taxon>Basidiomycota</taxon>
        <taxon>Agaricomycotina</taxon>
        <taxon>Agaricomycetes</taxon>
        <taxon>Polyporales</taxon>
        <taxon>Meruliaceae</taxon>
        <taxon>Phlebia</taxon>
    </lineage>
</organism>